<dbReference type="EMBL" id="CP121472">
    <property type="protein sequence ID" value="WPL18818.1"/>
    <property type="molecule type" value="Genomic_DNA"/>
</dbReference>
<keyword evidence="4" id="KW-1133">Transmembrane helix</keyword>
<dbReference type="SUPFAM" id="SSF55785">
    <property type="entry name" value="PYP-like sensor domain (PAS domain)"/>
    <property type="match status" value="1"/>
</dbReference>
<keyword evidence="7" id="KW-0808">Transferase</keyword>
<keyword evidence="4" id="KW-0812">Transmembrane</keyword>
<feature type="domain" description="GGDEF" evidence="6">
    <location>
        <begin position="410"/>
        <end position="540"/>
    </location>
</feature>
<protein>
    <recommendedName>
        <fullName evidence="1">diguanylate cyclase</fullName>
        <ecNumber evidence="1">2.7.7.65</ecNumber>
    </recommendedName>
</protein>
<dbReference type="PANTHER" id="PTHR45138">
    <property type="entry name" value="REGULATORY COMPONENTS OF SENSORY TRANSDUCTION SYSTEM"/>
    <property type="match status" value="1"/>
</dbReference>
<comment type="catalytic activity">
    <reaction evidence="2">
        <text>2 GTP = 3',3'-c-di-GMP + 2 diphosphate</text>
        <dbReference type="Rhea" id="RHEA:24898"/>
        <dbReference type="ChEBI" id="CHEBI:33019"/>
        <dbReference type="ChEBI" id="CHEBI:37565"/>
        <dbReference type="ChEBI" id="CHEBI:58805"/>
        <dbReference type="EC" id="2.7.7.65"/>
    </reaction>
</comment>
<dbReference type="CDD" id="cd01949">
    <property type="entry name" value="GGDEF"/>
    <property type="match status" value="1"/>
</dbReference>
<dbReference type="InterPro" id="IPR003660">
    <property type="entry name" value="HAMP_dom"/>
</dbReference>
<dbReference type="PANTHER" id="PTHR45138:SF9">
    <property type="entry name" value="DIGUANYLATE CYCLASE DGCM-RELATED"/>
    <property type="match status" value="1"/>
</dbReference>
<dbReference type="InterPro" id="IPR043128">
    <property type="entry name" value="Rev_trsase/Diguanyl_cyclase"/>
</dbReference>
<dbReference type="Proteomes" id="UP001432180">
    <property type="component" value="Chromosome"/>
</dbReference>
<organism evidence="7 8">
    <name type="scientific">Thiorhodovibrio winogradskyi</name>
    <dbReference type="NCBI Taxonomy" id="77007"/>
    <lineage>
        <taxon>Bacteria</taxon>
        <taxon>Pseudomonadati</taxon>
        <taxon>Pseudomonadota</taxon>
        <taxon>Gammaproteobacteria</taxon>
        <taxon>Chromatiales</taxon>
        <taxon>Chromatiaceae</taxon>
        <taxon>Thiorhodovibrio</taxon>
    </lineage>
</organism>
<dbReference type="NCBIfam" id="TIGR00229">
    <property type="entry name" value="sensory_box"/>
    <property type="match status" value="1"/>
</dbReference>
<dbReference type="Pfam" id="PF17149">
    <property type="entry name" value="CHASE5"/>
    <property type="match status" value="1"/>
</dbReference>
<evidence type="ECO:0000256" key="3">
    <source>
        <dbReference type="SAM" id="MobiDB-lite"/>
    </source>
</evidence>
<sequence>MLSFFFSPRRSPLAVRLLFTILLTSSLITCLAVAVQLYTEYRGDLGLIEQRLDQIQGSYSDSIAISVWNFDRKQFSSQIEGILRFPDIVFAEIRGQDDELILAEGRRQKTRVMRREIALVTTDFGQAVKPGRLIIVASLDQVYNNLFQRGLIILVTQGIKTFIISIVILLAFHWMVTRHLYQIGIYARQIDPLSRQRLQIERRPGSHDELDFIVQAINDMHDNIQRSYQTIADLNQGLEHKVEQRTRELQASTTKFHYLFQNALESIGIFQDGRCVDLNHSGLALFGFATLDEALGLPATAFVAPESVAMVLDKLARQDTTPYETLGMKRDGSQFPMLVRGQDAVIDGKPTRITSAIDLTLIKLTEEALRRANQELEKIAHTDPLTGAFNRRHLDEVASRLVAQARREHQDVAVAIMDLDDFKLINDRFGHDVGDRVIRVLVDILRQHTRQSDLIVRFGGEEFVLLLPATELAGAEHVAEKIRHDVAGSSVAAPLRFTLSIGVTLVSRRDGDIAETIARADQALYRAKREGKNRRCSAPVSDPLSQKSPSDHELHGQCAELIEAAYVNDAPPKAAPTCRGLKPGAPGA</sequence>
<dbReference type="PROSITE" id="PS50887">
    <property type="entry name" value="GGDEF"/>
    <property type="match status" value="1"/>
</dbReference>
<evidence type="ECO:0000259" key="5">
    <source>
        <dbReference type="PROSITE" id="PS50885"/>
    </source>
</evidence>
<dbReference type="Gene3D" id="3.30.70.270">
    <property type="match status" value="1"/>
</dbReference>
<dbReference type="EC" id="2.7.7.65" evidence="1"/>
<evidence type="ECO:0000256" key="1">
    <source>
        <dbReference type="ARBA" id="ARBA00012528"/>
    </source>
</evidence>
<dbReference type="InterPro" id="IPR033414">
    <property type="entry name" value="Sensor_dom"/>
</dbReference>
<dbReference type="InterPro" id="IPR050469">
    <property type="entry name" value="Diguanylate_Cyclase"/>
</dbReference>
<dbReference type="InterPro" id="IPR000160">
    <property type="entry name" value="GGDEF_dom"/>
</dbReference>
<gene>
    <name evidence="7" type="primary">ydaM_6</name>
    <name evidence="7" type="ORF">Thiowin_03909</name>
</gene>
<dbReference type="Pfam" id="PF00990">
    <property type="entry name" value="GGDEF"/>
    <property type="match status" value="1"/>
</dbReference>
<dbReference type="RefSeq" id="WP_328984558.1">
    <property type="nucleotide sequence ID" value="NZ_CP121472.1"/>
</dbReference>
<dbReference type="SUPFAM" id="SSF55073">
    <property type="entry name" value="Nucleotide cyclase"/>
    <property type="match status" value="1"/>
</dbReference>
<keyword evidence="8" id="KW-1185">Reference proteome</keyword>
<evidence type="ECO:0000256" key="2">
    <source>
        <dbReference type="ARBA" id="ARBA00034247"/>
    </source>
</evidence>
<feature type="transmembrane region" description="Helical" evidence="4">
    <location>
        <begin position="151"/>
        <end position="172"/>
    </location>
</feature>
<dbReference type="InterPro" id="IPR000014">
    <property type="entry name" value="PAS"/>
</dbReference>
<dbReference type="NCBIfam" id="TIGR00254">
    <property type="entry name" value="GGDEF"/>
    <property type="match status" value="1"/>
</dbReference>
<dbReference type="Gene3D" id="3.30.450.20">
    <property type="entry name" value="PAS domain"/>
    <property type="match status" value="1"/>
</dbReference>
<evidence type="ECO:0000259" key="6">
    <source>
        <dbReference type="PROSITE" id="PS50887"/>
    </source>
</evidence>
<evidence type="ECO:0000313" key="8">
    <source>
        <dbReference type="Proteomes" id="UP001432180"/>
    </source>
</evidence>
<evidence type="ECO:0000313" key="7">
    <source>
        <dbReference type="EMBL" id="WPL18818.1"/>
    </source>
</evidence>
<dbReference type="InterPro" id="IPR035965">
    <property type="entry name" value="PAS-like_dom_sf"/>
</dbReference>
<keyword evidence="7" id="KW-0548">Nucleotidyltransferase</keyword>
<dbReference type="PROSITE" id="PS50885">
    <property type="entry name" value="HAMP"/>
    <property type="match status" value="1"/>
</dbReference>
<feature type="region of interest" description="Disordered" evidence="3">
    <location>
        <begin position="534"/>
        <end position="554"/>
    </location>
</feature>
<name>A0ABZ0SCS1_9GAMM</name>
<dbReference type="GO" id="GO:0052621">
    <property type="term" value="F:diguanylate cyclase activity"/>
    <property type="evidence" value="ECO:0007669"/>
    <property type="project" value="UniProtKB-EC"/>
</dbReference>
<dbReference type="InterPro" id="IPR029787">
    <property type="entry name" value="Nucleotide_cyclase"/>
</dbReference>
<keyword evidence="4" id="KW-0472">Membrane</keyword>
<dbReference type="SMART" id="SM00267">
    <property type="entry name" value="GGDEF"/>
    <property type="match status" value="1"/>
</dbReference>
<feature type="domain" description="HAMP" evidence="5">
    <location>
        <begin position="174"/>
        <end position="229"/>
    </location>
</feature>
<accession>A0ABZ0SCS1</accession>
<evidence type="ECO:0000256" key="4">
    <source>
        <dbReference type="SAM" id="Phobius"/>
    </source>
</evidence>
<reference evidence="7 8" key="1">
    <citation type="journal article" date="2023" name="Microorganisms">
        <title>Thiorhodovibrio frisius and Trv. litoralis spp. nov., Two Novel Members from a Clade of Fastidious Purple Sulfur Bacteria That Exhibit Unique Red-Shifted Light-Harvesting Capabilities.</title>
        <authorList>
            <person name="Methner A."/>
            <person name="Kuzyk S.B."/>
            <person name="Petersen J."/>
            <person name="Bauer S."/>
            <person name="Brinkmann H."/>
            <person name="Sichau K."/>
            <person name="Wanner G."/>
            <person name="Wolf J."/>
            <person name="Neumann-Schaal M."/>
            <person name="Henke P."/>
            <person name="Tank M."/>
            <person name="Sproer C."/>
            <person name="Bunk B."/>
            <person name="Overmann J."/>
        </authorList>
    </citation>
    <scope>NUCLEOTIDE SEQUENCE [LARGE SCALE GENOMIC DNA]</scope>
    <source>
        <strain evidence="7 8">DSM 6702</strain>
    </source>
</reference>
<proteinExistence type="predicted"/>